<gene>
    <name evidence="2" type="ORF">GOB81_15885</name>
</gene>
<dbReference type="EMBL" id="WOSY01000029">
    <property type="protein sequence ID" value="NHN90077.1"/>
    <property type="molecule type" value="Genomic_DNA"/>
</dbReference>
<dbReference type="SUPFAM" id="SSF55961">
    <property type="entry name" value="Bet v1-like"/>
    <property type="match status" value="1"/>
</dbReference>
<keyword evidence="1" id="KW-0812">Transmembrane</keyword>
<accession>A0ABX0K2U4</accession>
<dbReference type="PANTHER" id="PTHR38588">
    <property type="entry name" value="BLL0334 PROTEIN"/>
    <property type="match status" value="1"/>
</dbReference>
<protein>
    <submittedName>
        <fullName evidence="2">Carbon monoxide dehydrogenase</fullName>
    </submittedName>
</protein>
<dbReference type="InterPro" id="IPR010419">
    <property type="entry name" value="CO_DH_gsu"/>
</dbReference>
<evidence type="ECO:0000313" key="2">
    <source>
        <dbReference type="EMBL" id="NHN90077.1"/>
    </source>
</evidence>
<dbReference type="InterPro" id="IPR023393">
    <property type="entry name" value="START-like_dom_sf"/>
</dbReference>
<sequence>MKFVQEFTVAQPVETLWALFDQPETVAGCLPGIEGIEVLDADNYVVQMRQSVGPISATFESRVHIEDRIPPSKLRFSATGKAIRGAIGNFRAESTVTLQAAAQGGLIRVETEAALAGVLGSVGQKIIASHAEKIAAQFATNLETKLNGGETPSPVLQPRPASSPARGVVQSATAPAWASGATVAVADIWIRVAVVLMAVNIAIGLAILVKLK</sequence>
<dbReference type="Pfam" id="PF06240">
    <property type="entry name" value="COXG"/>
    <property type="match status" value="1"/>
</dbReference>
<name>A0ABX0K2U4_9PROT</name>
<dbReference type="PANTHER" id="PTHR38588:SF1">
    <property type="entry name" value="BLL0334 PROTEIN"/>
    <property type="match status" value="1"/>
</dbReference>
<keyword evidence="1" id="KW-0472">Membrane</keyword>
<evidence type="ECO:0000313" key="3">
    <source>
        <dbReference type="Proteomes" id="UP000631653"/>
    </source>
</evidence>
<keyword evidence="3" id="KW-1185">Reference proteome</keyword>
<dbReference type="RefSeq" id="WP_173571295.1">
    <property type="nucleotide sequence ID" value="NZ_WOSY01000029.1"/>
</dbReference>
<dbReference type="Proteomes" id="UP000631653">
    <property type="component" value="Unassembled WGS sequence"/>
</dbReference>
<proteinExistence type="predicted"/>
<evidence type="ECO:0000256" key="1">
    <source>
        <dbReference type="SAM" id="Phobius"/>
    </source>
</evidence>
<dbReference type="Gene3D" id="3.30.530.20">
    <property type="match status" value="1"/>
</dbReference>
<comment type="caution">
    <text evidence="2">The sequence shown here is derived from an EMBL/GenBank/DDBJ whole genome shotgun (WGS) entry which is preliminary data.</text>
</comment>
<reference evidence="2 3" key="1">
    <citation type="journal article" date="2020" name="Int. J. Syst. Evol. Microbiol.">
        <title>Novel acetic acid bacteria from cider fermentations: Acetobacter conturbans sp. nov. and Acetobacter fallax sp. nov.</title>
        <authorList>
            <person name="Sombolestani A.S."/>
            <person name="Cleenwerck I."/>
            <person name="Cnockaert M."/>
            <person name="Borremans W."/>
            <person name="Wieme A.D."/>
            <person name="De Vuyst L."/>
            <person name="Vandamme P."/>
        </authorList>
    </citation>
    <scope>NUCLEOTIDE SEQUENCE [LARGE SCALE GENOMIC DNA]</scope>
    <source>
        <strain evidence="2 3">LMG 1627</strain>
    </source>
</reference>
<keyword evidence="1" id="KW-1133">Transmembrane helix</keyword>
<feature type="transmembrane region" description="Helical" evidence="1">
    <location>
        <begin position="188"/>
        <end position="209"/>
    </location>
</feature>
<organism evidence="2 3">
    <name type="scientific">Acetobacter conturbans</name>
    <dbReference type="NCBI Taxonomy" id="1737472"/>
    <lineage>
        <taxon>Bacteria</taxon>
        <taxon>Pseudomonadati</taxon>
        <taxon>Pseudomonadota</taxon>
        <taxon>Alphaproteobacteria</taxon>
        <taxon>Acetobacterales</taxon>
        <taxon>Acetobacteraceae</taxon>
        <taxon>Acetobacter</taxon>
    </lineage>
</organism>